<protein>
    <submittedName>
        <fullName evidence="1">Uncharacterized protein</fullName>
    </submittedName>
</protein>
<gene>
    <name evidence="1" type="ORF">BO88DRAFT_299101</name>
</gene>
<organism evidence="1 2">
    <name type="scientific">Aspergillus vadensis (strain CBS 113365 / IMI 142717 / IBT 24658)</name>
    <dbReference type="NCBI Taxonomy" id="1448311"/>
    <lineage>
        <taxon>Eukaryota</taxon>
        <taxon>Fungi</taxon>
        <taxon>Dikarya</taxon>
        <taxon>Ascomycota</taxon>
        <taxon>Pezizomycotina</taxon>
        <taxon>Eurotiomycetes</taxon>
        <taxon>Eurotiomycetidae</taxon>
        <taxon>Eurotiales</taxon>
        <taxon>Aspergillaceae</taxon>
        <taxon>Aspergillus</taxon>
        <taxon>Aspergillus subgen. Circumdati</taxon>
    </lineage>
</organism>
<proteinExistence type="predicted"/>
<evidence type="ECO:0000313" key="2">
    <source>
        <dbReference type="Proteomes" id="UP000248405"/>
    </source>
</evidence>
<feature type="non-terminal residue" evidence="1">
    <location>
        <position position="73"/>
    </location>
</feature>
<dbReference type="PANTHER" id="PTHR46411">
    <property type="entry name" value="FAMILY ATPASE, PUTATIVE-RELATED"/>
    <property type="match status" value="1"/>
</dbReference>
<reference evidence="1" key="1">
    <citation type="submission" date="2016-12" db="EMBL/GenBank/DDBJ databases">
        <title>The genomes of Aspergillus section Nigri reveals drivers in fungal speciation.</title>
        <authorList>
            <consortium name="DOE Joint Genome Institute"/>
            <person name="Vesth T.C."/>
            <person name="Nybo J."/>
            <person name="Theobald S."/>
            <person name="Brandl J."/>
            <person name="Frisvad J.C."/>
            <person name="Nielsen K.F."/>
            <person name="Lyhne E.K."/>
            <person name="Kogle M.E."/>
            <person name="Kuo A."/>
            <person name="Riley R."/>
            <person name="Clum A."/>
            <person name="Nolan M."/>
            <person name="Lipzen A."/>
            <person name="Salamov A."/>
            <person name="Henrissat B."/>
            <person name="Wiebenga A."/>
            <person name="De Vries R.P."/>
            <person name="Grigoriev I.V."/>
            <person name="Mortensen U.H."/>
            <person name="Andersen M.R."/>
            <person name="Baker S.E."/>
        </authorList>
    </citation>
    <scope>NUCLEOTIDE SEQUENCE [LARGE SCALE GENOMIC DNA]</scope>
    <source>
        <strain evidence="1">CBS 113365</strain>
    </source>
</reference>
<feature type="non-terminal residue" evidence="1">
    <location>
        <position position="1"/>
    </location>
</feature>
<evidence type="ECO:0000313" key="1">
    <source>
        <dbReference type="EMBL" id="PYH67196.1"/>
    </source>
</evidence>
<dbReference type="PANTHER" id="PTHR46411:SF3">
    <property type="entry name" value="AAA+ ATPASE DOMAIN-CONTAINING PROTEIN"/>
    <property type="match status" value="1"/>
</dbReference>
<dbReference type="RefSeq" id="XP_025560990.1">
    <property type="nucleotide sequence ID" value="XM_025702409.1"/>
</dbReference>
<name>A0A319B359_ASPVC</name>
<dbReference type="OrthoDB" id="10042665at2759"/>
<dbReference type="EMBL" id="KZ821631">
    <property type="protein sequence ID" value="PYH67196.1"/>
    <property type="molecule type" value="Genomic_DNA"/>
</dbReference>
<dbReference type="GeneID" id="37207001"/>
<dbReference type="AlphaFoldDB" id="A0A319B359"/>
<sequence>LVTIFLRKLEINKGILFLTSTRGVQFDDAIFSRIQLTIRYENLTREFRRAVWSTFPSTTCTIQGPAVVQEQSR</sequence>
<keyword evidence="2" id="KW-1185">Reference proteome</keyword>
<dbReference type="Proteomes" id="UP000248405">
    <property type="component" value="Unassembled WGS sequence"/>
</dbReference>
<accession>A0A319B359</accession>